<feature type="domain" description="VOC" evidence="1">
    <location>
        <begin position="2"/>
        <end position="118"/>
    </location>
</feature>
<dbReference type="PROSITE" id="PS51819">
    <property type="entry name" value="VOC"/>
    <property type="match status" value="1"/>
</dbReference>
<dbReference type="RefSeq" id="WP_050671344.1">
    <property type="nucleotide sequence ID" value="NZ_LAIR01000002.1"/>
</dbReference>
<dbReference type="Gene3D" id="3.10.180.10">
    <property type="entry name" value="2,3-Dihydroxybiphenyl 1,2-Dioxygenase, domain 1"/>
    <property type="match status" value="1"/>
</dbReference>
<dbReference type="PANTHER" id="PTHR36503">
    <property type="entry name" value="BLR2520 PROTEIN"/>
    <property type="match status" value="1"/>
</dbReference>
<evidence type="ECO:0000313" key="3">
    <source>
        <dbReference type="Proteomes" id="UP000037397"/>
    </source>
</evidence>
<name>A0A0L6CM53_9MICO</name>
<gene>
    <name evidence="2" type="ORF">VV01_19515</name>
</gene>
<dbReference type="Pfam" id="PF00903">
    <property type="entry name" value="Glyoxalase"/>
    <property type="match status" value="1"/>
</dbReference>
<dbReference type="PATRIC" id="fig|1631356.3.peg.3913"/>
<dbReference type="SUPFAM" id="SSF54593">
    <property type="entry name" value="Glyoxalase/Bleomycin resistance protein/Dihydroxybiphenyl dioxygenase"/>
    <property type="match status" value="1"/>
</dbReference>
<dbReference type="Proteomes" id="UP000037397">
    <property type="component" value="Unassembled WGS sequence"/>
</dbReference>
<evidence type="ECO:0000259" key="1">
    <source>
        <dbReference type="PROSITE" id="PS51819"/>
    </source>
</evidence>
<comment type="caution">
    <text evidence="2">The sequence shown here is derived from an EMBL/GenBank/DDBJ whole genome shotgun (WGS) entry which is preliminary data.</text>
</comment>
<protein>
    <recommendedName>
        <fullName evidence="1">VOC domain-containing protein</fullName>
    </recommendedName>
</protein>
<dbReference type="PANTHER" id="PTHR36503:SF3">
    <property type="entry name" value="BLR0126 PROTEIN"/>
    <property type="match status" value="1"/>
</dbReference>
<dbReference type="EMBL" id="LAIR01000002">
    <property type="protein sequence ID" value="KNX38827.1"/>
    <property type="molecule type" value="Genomic_DNA"/>
</dbReference>
<dbReference type="InterPro" id="IPR004360">
    <property type="entry name" value="Glyas_Fos-R_dOase_dom"/>
</dbReference>
<dbReference type="AlphaFoldDB" id="A0A0L6CM53"/>
<proteinExistence type="predicted"/>
<evidence type="ECO:0000313" key="2">
    <source>
        <dbReference type="EMBL" id="KNX38827.1"/>
    </source>
</evidence>
<sequence>MGVTRIVPDLPVADVARAGETYRRLFDLEVGMDLGWVANLGPADAPAVQLQVMATDASAHSRPTLSIGMATAAEVDEVHDRAVAAGLEIVHPLTDEPWGVHRFFFRDHDGNVVKVVAHR</sequence>
<accession>A0A0L6CM53</accession>
<organism evidence="2 3">
    <name type="scientific">Luteipulveratus halotolerans</name>
    <dbReference type="NCBI Taxonomy" id="1631356"/>
    <lineage>
        <taxon>Bacteria</taxon>
        <taxon>Bacillati</taxon>
        <taxon>Actinomycetota</taxon>
        <taxon>Actinomycetes</taxon>
        <taxon>Micrococcales</taxon>
        <taxon>Dermacoccaceae</taxon>
        <taxon>Luteipulveratus</taxon>
    </lineage>
</organism>
<dbReference type="InterPro" id="IPR029068">
    <property type="entry name" value="Glyas_Bleomycin-R_OHBP_Dase"/>
</dbReference>
<dbReference type="OrthoDB" id="9798201at2"/>
<reference evidence="3" key="1">
    <citation type="submission" date="2015-03" db="EMBL/GenBank/DDBJ databases">
        <title>Luteipulveratus halotolerans sp. nov., a novel actinobacterium (Dermacoccaceae) from Sarawak, Malaysia.</title>
        <authorList>
            <person name="Juboi H."/>
            <person name="Basik A."/>
            <person name="Shamsul S.S."/>
            <person name="Arnold P."/>
            <person name="Schmitt E.K."/>
            <person name="Sanglier J.-J."/>
            <person name="Yeo T."/>
        </authorList>
    </citation>
    <scope>NUCLEOTIDE SEQUENCE [LARGE SCALE GENOMIC DNA]</scope>
    <source>
        <strain evidence="3">C296001</strain>
    </source>
</reference>
<dbReference type="InterPro" id="IPR037523">
    <property type="entry name" value="VOC_core"/>
</dbReference>
<keyword evidence="3" id="KW-1185">Reference proteome</keyword>